<dbReference type="EC" id="2.4.1.1" evidence="1"/>
<comment type="caution">
    <text evidence="1">The sequence shown here is derived from an EMBL/GenBank/DDBJ whole genome shotgun (WGS) entry which is preliminary data.</text>
</comment>
<sequence length="54" mass="6217">MVNKNTVKIEDDRTGLEISTLRRAILDNLFYIQGKFPEIATKNDFYLALSTILI</sequence>
<organism evidence="1 2">
    <name type="scientific">Crocosphaera watsonii WH 0005</name>
    <dbReference type="NCBI Taxonomy" id="423472"/>
    <lineage>
        <taxon>Bacteria</taxon>
        <taxon>Bacillati</taxon>
        <taxon>Cyanobacteriota</taxon>
        <taxon>Cyanophyceae</taxon>
        <taxon>Oscillatoriophycideae</taxon>
        <taxon>Chroococcales</taxon>
        <taxon>Aphanothecaceae</taxon>
        <taxon>Crocosphaera</taxon>
    </lineage>
</organism>
<dbReference type="EMBL" id="CAQL01000811">
    <property type="protein sequence ID" value="CCQ57393.1"/>
    <property type="molecule type" value="Genomic_DNA"/>
</dbReference>
<proteinExistence type="predicted"/>
<reference evidence="1 2" key="1">
    <citation type="submission" date="2013-01" db="EMBL/GenBank/DDBJ databases">
        <authorList>
            <person name="Bench S."/>
        </authorList>
    </citation>
    <scope>NUCLEOTIDE SEQUENCE [LARGE SCALE GENOMIC DNA]</scope>
    <source>
        <strain evidence="1 2">WH 0005</strain>
    </source>
</reference>
<name>T2IWM8_CROWT</name>
<gene>
    <name evidence="1" type="ORF">CWATWH0005_1359</name>
</gene>
<dbReference type="Proteomes" id="UP000017981">
    <property type="component" value="Unassembled WGS sequence"/>
</dbReference>
<keyword evidence="1" id="KW-0328">Glycosyltransferase</keyword>
<dbReference type="AlphaFoldDB" id="T2IWM8"/>
<dbReference type="GeneID" id="99016631"/>
<reference evidence="1 2" key="2">
    <citation type="submission" date="2013-09" db="EMBL/GenBank/DDBJ databases">
        <title>Whole genome comparison of six Crocosphaera watsonii strains with differing phenotypes.</title>
        <authorList>
            <person name="Bench S.R."/>
            <person name="Heller P."/>
            <person name="Frank I."/>
            <person name="Arciniega M."/>
            <person name="Shilova I.N."/>
            <person name="Zehr J.P."/>
        </authorList>
    </citation>
    <scope>NUCLEOTIDE SEQUENCE [LARGE SCALE GENOMIC DNA]</scope>
    <source>
        <strain evidence="1 2">WH 0005</strain>
    </source>
</reference>
<protein>
    <submittedName>
        <fullName evidence="1">Glycogen phosphorylase</fullName>
        <ecNumber evidence="1">2.4.1.1</ecNumber>
    </submittedName>
</protein>
<keyword evidence="1" id="KW-0808">Transferase</keyword>
<dbReference type="GO" id="GO:0004645">
    <property type="term" value="F:1,4-alpha-oligoglucan phosphorylase activity"/>
    <property type="evidence" value="ECO:0007669"/>
    <property type="project" value="UniProtKB-EC"/>
</dbReference>
<accession>T2IWM8</accession>
<dbReference type="RefSeq" id="WP_021833482.1">
    <property type="nucleotide sequence ID" value="NZ_CAQL01000811.1"/>
</dbReference>
<evidence type="ECO:0000313" key="1">
    <source>
        <dbReference type="EMBL" id="CCQ57393.1"/>
    </source>
</evidence>
<evidence type="ECO:0000313" key="2">
    <source>
        <dbReference type="Proteomes" id="UP000017981"/>
    </source>
</evidence>